<gene>
    <name evidence="2" type="ORF">J2S55_002566</name>
</gene>
<accession>A0ABT9R4C7</accession>
<dbReference type="Proteomes" id="UP001230426">
    <property type="component" value="Unassembled WGS sequence"/>
</dbReference>
<evidence type="ECO:0000313" key="3">
    <source>
        <dbReference type="Proteomes" id="UP001230426"/>
    </source>
</evidence>
<keyword evidence="3" id="KW-1185">Reference proteome</keyword>
<comment type="caution">
    <text evidence="2">The sequence shown here is derived from an EMBL/GenBank/DDBJ whole genome shotgun (WGS) entry which is preliminary data.</text>
</comment>
<dbReference type="Gene3D" id="3.40.630.30">
    <property type="match status" value="1"/>
</dbReference>
<sequence>METGGADTLADLLAEASRGRFPAPDTGPTILPQPSPRDAGVIAFTAHNVIFADVEASWIHRRLPDGDLSAPLGPRFLGALEGRLGRRLDNIDMLALAGPLPGRPQIALTEVSATGHPRAGRARLYRDDVRTWTCPGGLLVIGRGVAGRWEVAVEIDPEHRGRGLGRALACAARQLTPHPLWAQIAPGNAASVRTFLAAGYVPVGAEALFSP</sequence>
<dbReference type="SUPFAM" id="SSF55729">
    <property type="entry name" value="Acyl-CoA N-acyltransferases (Nat)"/>
    <property type="match status" value="1"/>
</dbReference>
<dbReference type="RefSeq" id="WP_306860059.1">
    <property type="nucleotide sequence ID" value="NZ_JAUSRB010000002.1"/>
</dbReference>
<name>A0ABT9R4C7_9ACTN</name>
<evidence type="ECO:0000313" key="2">
    <source>
        <dbReference type="EMBL" id="MDP9863300.1"/>
    </source>
</evidence>
<proteinExistence type="predicted"/>
<dbReference type="InterPro" id="IPR016181">
    <property type="entry name" value="Acyl_CoA_acyltransferase"/>
</dbReference>
<feature type="domain" description="N-acetyltransferase" evidence="1">
    <location>
        <begin position="149"/>
        <end position="200"/>
    </location>
</feature>
<dbReference type="Pfam" id="PF00583">
    <property type="entry name" value="Acetyltransf_1"/>
    <property type="match status" value="1"/>
</dbReference>
<organism evidence="2 3">
    <name type="scientific">Streptosporangium brasiliense</name>
    <dbReference type="NCBI Taxonomy" id="47480"/>
    <lineage>
        <taxon>Bacteria</taxon>
        <taxon>Bacillati</taxon>
        <taxon>Actinomycetota</taxon>
        <taxon>Actinomycetes</taxon>
        <taxon>Streptosporangiales</taxon>
        <taxon>Streptosporangiaceae</taxon>
        <taxon>Streptosporangium</taxon>
    </lineage>
</organism>
<dbReference type="EMBL" id="JAUSRB010000002">
    <property type="protein sequence ID" value="MDP9863300.1"/>
    <property type="molecule type" value="Genomic_DNA"/>
</dbReference>
<dbReference type="InterPro" id="IPR000182">
    <property type="entry name" value="GNAT_dom"/>
</dbReference>
<reference evidence="2 3" key="1">
    <citation type="submission" date="2023-07" db="EMBL/GenBank/DDBJ databases">
        <title>Sequencing the genomes of 1000 actinobacteria strains.</title>
        <authorList>
            <person name="Klenk H.-P."/>
        </authorList>
    </citation>
    <scope>NUCLEOTIDE SEQUENCE [LARGE SCALE GENOMIC DNA]</scope>
    <source>
        <strain evidence="2 3">DSM 44109</strain>
    </source>
</reference>
<protein>
    <submittedName>
        <fullName evidence="2">GNAT superfamily N-acetyltransferase</fullName>
    </submittedName>
</protein>
<evidence type="ECO:0000259" key="1">
    <source>
        <dbReference type="Pfam" id="PF00583"/>
    </source>
</evidence>